<dbReference type="AlphaFoldDB" id="A0AAD9V5A9"/>
<comment type="caution">
    <text evidence="1">The sequence shown here is derived from an EMBL/GenBank/DDBJ whole genome shotgun (WGS) entry which is preliminary data.</text>
</comment>
<reference evidence="1" key="1">
    <citation type="journal article" date="2023" name="G3 (Bethesda)">
        <title>Whole genome assembly and annotation of the endangered Caribbean coral Acropora cervicornis.</title>
        <authorList>
            <person name="Selwyn J.D."/>
            <person name="Vollmer S.V."/>
        </authorList>
    </citation>
    <scope>NUCLEOTIDE SEQUENCE</scope>
    <source>
        <strain evidence="1">K2</strain>
    </source>
</reference>
<dbReference type="Proteomes" id="UP001249851">
    <property type="component" value="Unassembled WGS sequence"/>
</dbReference>
<accession>A0AAD9V5A9</accession>
<dbReference type="PANTHER" id="PTHR47027">
    <property type="entry name" value="REVERSE TRANSCRIPTASE DOMAIN-CONTAINING PROTEIN"/>
    <property type="match status" value="1"/>
</dbReference>
<gene>
    <name evidence="1" type="ORF">P5673_015630</name>
</gene>
<dbReference type="EMBL" id="JARQWQ010000032">
    <property type="protein sequence ID" value="KAK2561632.1"/>
    <property type="molecule type" value="Genomic_DNA"/>
</dbReference>
<keyword evidence="2" id="KW-1185">Reference proteome</keyword>
<sequence length="438" mass="50007">MDKKRTKRTYGGLIIGQKQETTQELTIHTTKQIQAVLITQPTEKDELEEDAYESRVRVMQAGSFHAECLVLEGVLQQDNKEKQPYKANYCNLTQHTVHLFSGVKKNSHEQVDVRTLELLQVNCISSFSRSPKKLYCIRNGQEENQKDLKAWFLNEQCNKKTMGSKTLNLEIDKRTKTMKAGLIIGKNGKLHTKVDRPAEMVYVNQETDKTTKRIRARFTTGHKQKLPSNKRRTTRERNGIRVGLVVRALAFHQCGPVTHTEEDLQAAVDAYNALGLTLNIRKTQVLFQPSPDHLQGCLSCKADLDVETQACLKSACAALGRLRETVCDNRNIYINTSIKVYKTIILPTLLYGSEAWTTYSRHLKNHERYHQSCLHGILNIKWQDKQTNSSVLEEANVTIIESSIVKKQLHWAGHLVCIPLSVLPKKIQYGKLTNEWET</sequence>
<name>A0AAD9V5A9_ACRCE</name>
<protein>
    <recommendedName>
        <fullName evidence="3">Reverse transcriptase domain-containing protein</fullName>
    </recommendedName>
</protein>
<evidence type="ECO:0000313" key="1">
    <source>
        <dbReference type="EMBL" id="KAK2561632.1"/>
    </source>
</evidence>
<dbReference type="PANTHER" id="PTHR47027:SF30">
    <property type="entry name" value="THAP-TYPE DOMAIN-CONTAINING PROTEIN"/>
    <property type="match status" value="1"/>
</dbReference>
<proteinExistence type="predicted"/>
<evidence type="ECO:0000313" key="2">
    <source>
        <dbReference type="Proteomes" id="UP001249851"/>
    </source>
</evidence>
<organism evidence="1 2">
    <name type="scientific">Acropora cervicornis</name>
    <name type="common">Staghorn coral</name>
    <dbReference type="NCBI Taxonomy" id="6130"/>
    <lineage>
        <taxon>Eukaryota</taxon>
        <taxon>Metazoa</taxon>
        <taxon>Cnidaria</taxon>
        <taxon>Anthozoa</taxon>
        <taxon>Hexacorallia</taxon>
        <taxon>Scleractinia</taxon>
        <taxon>Astrocoeniina</taxon>
        <taxon>Acroporidae</taxon>
        <taxon>Acropora</taxon>
    </lineage>
</organism>
<reference evidence="1" key="2">
    <citation type="journal article" date="2023" name="Science">
        <title>Genomic signatures of disease resistance in endangered staghorn corals.</title>
        <authorList>
            <person name="Vollmer S.V."/>
            <person name="Selwyn J.D."/>
            <person name="Despard B.A."/>
            <person name="Roesel C.L."/>
        </authorList>
    </citation>
    <scope>NUCLEOTIDE SEQUENCE</scope>
    <source>
        <strain evidence="1">K2</strain>
    </source>
</reference>
<evidence type="ECO:0008006" key="3">
    <source>
        <dbReference type="Google" id="ProtNLM"/>
    </source>
</evidence>